<dbReference type="Gene3D" id="3.40.190.10">
    <property type="entry name" value="Periplasmic binding protein-like II"/>
    <property type="match status" value="2"/>
</dbReference>
<dbReference type="FunFam" id="3.40.190.10:FF:000004">
    <property type="entry name" value="Porphobilinogen deaminase"/>
    <property type="match status" value="1"/>
</dbReference>
<dbReference type="SUPFAM" id="SSF53850">
    <property type="entry name" value="Periplasmic binding protein-like II"/>
    <property type="match status" value="1"/>
</dbReference>
<dbReference type="InterPro" id="IPR022418">
    <property type="entry name" value="Porphobilinogen_deaminase_C"/>
</dbReference>
<evidence type="ECO:0000259" key="9">
    <source>
        <dbReference type="Pfam" id="PF01379"/>
    </source>
</evidence>
<keyword evidence="7" id="KW-0627">Porphyrin biosynthesis</keyword>
<dbReference type="InterPro" id="IPR036803">
    <property type="entry name" value="Porphobilinogen_deaminase_C_sf"/>
</dbReference>
<evidence type="ECO:0000256" key="7">
    <source>
        <dbReference type="ARBA" id="ARBA00023244"/>
    </source>
</evidence>
<dbReference type="FunFam" id="3.40.190.10:FF:000005">
    <property type="entry name" value="Porphobilinogen deaminase"/>
    <property type="match status" value="1"/>
</dbReference>
<evidence type="ECO:0000256" key="8">
    <source>
        <dbReference type="ARBA" id="ARBA00033064"/>
    </source>
</evidence>
<dbReference type="PANTHER" id="PTHR11557:SF0">
    <property type="entry name" value="PORPHOBILINOGEN DEAMINASE"/>
    <property type="match status" value="1"/>
</dbReference>
<dbReference type="PANTHER" id="PTHR11557">
    <property type="entry name" value="PORPHOBILINOGEN DEAMINASE"/>
    <property type="match status" value="1"/>
</dbReference>
<dbReference type="NCBIfam" id="TIGR00212">
    <property type="entry name" value="hemC"/>
    <property type="match status" value="1"/>
</dbReference>
<dbReference type="STRING" id="947166.A0A1D1UP44"/>
<comment type="function">
    <text evidence="2">Tetrapolymerization of the monopyrrole PBG into the hydroxymethylbilane pre-uroporphyrinogen in several discrete steps.</text>
</comment>
<dbReference type="Pfam" id="PF03900">
    <property type="entry name" value="Porphobil_deamC"/>
    <property type="match status" value="1"/>
</dbReference>
<proteinExistence type="inferred from homology"/>
<name>A0A1D1UP44_RAMVA</name>
<evidence type="ECO:0000256" key="5">
    <source>
        <dbReference type="ARBA" id="ARBA00012655"/>
    </source>
</evidence>
<feature type="domain" description="Porphobilinogen deaminase N-terminal" evidence="9">
    <location>
        <begin position="9"/>
        <end position="221"/>
    </location>
</feature>
<dbReference type="InterPro" id="IPR000860">
    <property type="entry name" value="HemC"/>
</dbReference>
<keyword evidence="6" id="KW-0808">Transferase</keyword>
<sequence>MGSEGRTIFRVGSRRSQLAMVQTKYVIGCLSAIYGPCYQFEIVEMETIGDKILGTELSKIGEKSLFTKELETALELRLVDFVVHSLKDLPTDLPAGMTIAAILSRENPQDAVVMRKDLTCGSLRDLPPGSVLGTSSLRRAAQLKRIYPHLVFKDVRGNLNTRLRKLDDPSQEYDALILAAAGLLRLGWLDRISVVLPAEQCLHAAGQGALAVECCTENKAVLDLLSPLVHPETTISCVAERAFLRYLNGGCSVPCAIASQLTGNQLMIRAGVYSLDGSQAVEDSLLIRLDEEDPTGDASQSSTDASLSSLISLNSSYVSIHPQSLDYKALRAATEGGMAMGRKLEAKGALPILQEARAQAKTANIPSIVPSRTEHSILRF</sequence>
<dbReference type="InterPro" id="IPR022417">
    <property type="entry name" value="Porphobilin_deaminase_N"/>
</dbReference>
<dbReference type="Gene3D" id="3.30.160.40">
    <property type="entry name" value="Porphobilinogen deaminase, C-terminal domain"/>
    <property type="match status" value="1"/>
</dbReference>
<accession>A0A1D1UP44</accession>
<dbReference type="EC" id="2.5.1.61" evidence="5"/>
<dbReference type="Proteomes" id="UP000186922">
    <property type="component" value="Unassembled WGS sequence"/>
</dbReference>
<comment type="caution">
    <text evidence="11">The sequence shown here is derived from an EMBL/GenBank/DDBJ whole genome shotgun (WGS) entry which is preliminary data.</text>
</comment>
<evidence type="ECO:0000256" key="6">
    <source>
        <dbReference type="ARBA" id="ARBA00022679"/>
    </source>
</evidence>
<dbReference type="PRINTS" id="PR00151">
    <property type="entry name" value="PORPHBDMNASE"/>
</dbReference>
<evidence type="ECO:0000259" key="10">
    <source>
        <dbReference type="Pfam" id="PF03900"/>
    </source>
</evidence>
<evidence type="ECO:0000256" key="1">
    <source>
        <dbReference type="ARBA" id="ARBA00001916"/>
    </source>
</evidence>
<feature type="domain" description="Porphobilinogen deaminase C-terminal" evidence="10">
    <location>
        <begin position="235"/>
        <end position="292"/>
    </location>
</feature>
<dbReference type="OrthoDB" id="564646at2759"/>
<evidence type="ECO:0000313" key="11">
    <source>
        <dbReference type="EMBL" id="GAU89047.1"/>
    </source>
</evidence>
<evidence type="ECO:0000256" key="4">
    <source>
        <dbReference type="ARBA" id="ARBA00005638"/>
    </source>
</evidence>
<comment type="pathway">
    <text evidence="3">Porphyrin-containing compound metabolism; protoporphyrin-IX biosynthesis; coproporphyrinogen-III from 5-aminolevulinate: step 2/4.</text>
</comment>
<dbReference type="AlphaFoldDB" id="A0A1D1UP44"/>
<dbReference type="Pfam" id="PF01379">
    <property type="entry name" value="Porphobil_deam"/>
    <property type="match status" value="1"/>
</dbReference>
<comment type="cofactor">
    <cofactor evidence="1">
        <name>dipyrromethane</name>
        <dbReference type="ChEBI" id="CHEBI:60342"/>
    </cofactor>
</comment>
<dbReference type="EMBL" id="BDGG01000001">
    <property type="protein sequence ID" value="GAU89047.1"/>
    <property type="molecule type" value="Genomic_DNA"/>
</dbReference>
<comment type="similarity">
    <text evidence="4">Belongs to the HMBS family.</text>
</comment>
<dbReference type="GO" id="GO:0006783">
    <property type="term" value="P:heme biosynthetic process"/>
    <property type="evidence" value="ECO:0007669"/>
    <property type="project" value="TreeGrafter"/>
</dbReference>
<evidence type="ECO:0000313" key="12">
    <source>
        <dbReference type="Proteomes" id="UP000186922"/>
    </source>
</evidence>
<keyword evidence="12" id="KW-1185">Reference proteome</keyword>
<gene>
    <name evidence="11" type="primary">RvY_01643-1</name>
    <name evidence="11" type="synonym">RvY_01643.1</name>
    <name evidence="11" type="ORF">RvY_01643</name>
</gene>
<organism evidence="11 12">
    <name type="scientific">Ramazzottius varieornatus</name>
    <name type="common">Water bear</name>
    <name type="synonym">Tardigrade</name>
    <dbReference type="NCBI Taxonomy" id="947166"/>
    <lineage>
        <taxon>Eukaryota</taxon>
        <taxon>Metazoa</taxon>
        <taxon>Ecdysozoa</taxon>
        <taxon>Tardigrada</taxon>
        <taxon>Eutardigrada</taxon>
        <taxon>Parachela</taxon>
        <taxon>Hypsibioidea</taxon>
        <taxon>Ramazzottiidae</taxon>
        <taxon>Ramazzottius</taxon>
    </lineage>
</organism>
<protein>
    <recommendedName>
        <fullName evidence="5">hydroxymethylbilane synthase</fullName>
        <ecNumber evidence="5">2.5.1.61</ecNumber>
    </recommendedName>
    <alternativeName>
        <fullName evidence="8">Hydroxymethylbilane synthase</fullName>
    </alternativeName>
</protein>
<dbReference type="GO" id="GO:0005737">
    <property type="term" value="C:cytoplasm"/>
    <property type="evidence" value="ECO:0007669"/>
    <property type="project" value="TreeGrafter"/>
</dbReference>
<dbReference type="SUPFAM" id="SSF54782">
    <property type="entry name" value="Porphobilinogen deaminase (hydroxymethylbilane synthase), C-terminal domain"/>
    <property type="match status" value="1"/>
</dbReference>
<reference evidence="11 12" key="1">
    <citation type="journal article" date="2016" name="Nat. Commun.">
        <title>Extremotolerant tardigrade genome and improved radiotolerance of human cultured cells by tardigrade-unique protein.</title>
        <authorList>
            <person name="Hashimoto T."/>
            <person name="Horikawa D.D."/>
            <person name="Saito Y."/>
            <person name="Kuwahara H."/>
            <person name="Kozuka-Hata H."/>
            <person name="Shin-I T."/>
            <person name="Minakuchi Y."/>
            <person name="Ohishi K."/>
            <person name="Motoyama A."/>
            <person name="Aizu T."/>
            <person name="Enomoto A."/>
            <person name="Kondo K."/>
            <person name="Tanaka S."/>
            <person name="Hara Y."/>
            <person name="Koshikawa S."/>
            <person name="Sagara H."/>
            <person name="Miura T."/>
            <person name="Yokobori S."/>
            <person name="Miyagawa K."/>
            <person name="Suzuki Y."/>
            <person name="Kubo T."/>
            <person name="Oyama M."/>
            <person name="Kohara Y."/>
            <person name="Fujiyama A."/>
            <person name="Arakawa K."/>
            <person name="Katayama T."/>
            <person name="Toyoda A."/>
            <person name="Kunieda T."/>
        </authorList>
    </citation>
    <scope>NUCLEOTIDE SEQUENCE [LARGE SCALE GENOMIC DNA]</scope>
    <source>
        <strain evidence="11 12">YOKOZUNA-1</strain>
    </source>
</reference>
<dbReference type="GO" id="GO:0004418">
    <property type="term" value="F:hydroxymethylbilane synthase activity"/>
    <property type="evidence" value="ECO:0007669"/>
    <property type="project" value="UniProtKB-EC"/>
</dbReference>
<evidence type="ECO:0000256" key="3">
    <source>
        <dbReference type="ARBA" id="ARBA00004735"/>
    </source>
</evidence>
<dbReference type="CDD" id="cd13645">
    <property type="entry name" value="PBP2_HuPBGD_like"/>
    <property type="match status" value="1"/>
</dbReference>
<dbReference type="HAMAP" id="MF_00260">
    <property type="entry name" value="Porphobil_deam"/>
    <property type="match status" value="1"/>
</dbReference>
<evidence type="ECO:0000256" key="2">
    <source>
        <dbReference type="ARBA" id="ARBA00002869"/>
    </source>
</evidence>